<sequence>MKPHHRGLLEAVDSSASPTIATTSIIISRIRWHGSYGEADNLTNMHVARNYGVLLARFSSPRMIQAQTPVSQSFIISRGH</sequence>
<dbReference type="HOGENOM" id="CLU_2589166_0_0_1"/>
<keyword evidence="2" id="KW-1185">Reference proteome</keyword>
<reference evidence="2" key="1">
    <citation type="journal article" date="2014" name="Genome Announc.">
        <title>Genome sequence and annotation of Acremonium chrysogenum, producer of the beta-lactam antibiotic cephalosporin C.</title>
        <authorList>
            <person name="Terfehr D."/>
            <person name="Dahlmann T.A."/>
            <person name="Specht T."/>
            <person name="Zadra I."/>
            <person name="Kuernsteiner H."/>
            <person name="Kueck U."/>
        </authorList>
    </citation>
    <scope>NUCLEOTIDE SEQUENCE [LARGE SCALE GENOMIC DNA]</scope>
    <source>
        <strain evidence="2">ATCC 11550 / CBS 779.69 / DSM 880 / IAM 14645 / JCM 23072 / IMI 49137</strain>
    </source>
</reference>
<dbReference type="EMBL" id="JPKY01000072">
    <property type="protein sequence ID" value="KFH43321.1"/>
    <property type="molecule type" value="Genomic_DNA"/>
</dbReference>
<proteinExistence type="predicted"/>
<comment type="caution">
    <text evidence="1">The sequence shown here is derived from an EMBL/GenBank/DDBJ whole genome shotgun (WGS) entry which is preliminary data.</text>
</comment>
<dbReference type="Proteomes" id="UP000029964">
    <property type="component" value="Unassembled WGS sequence"/>
</dbReference>
<evidence type="ECO:0000313" key="2">
    <source>
        <dbReference type="Proteomes" id="UP000029964"/>
    </source>
</evidence>
<dbReference type="AlphaFoldDB" id="A0A086T1T9"/>
<evidence type="ECO:0000313" key="1">
    <source>
        <dbReference type="EMBL" id="KFH43321.1"/>
    </source>
</evidence>
<protein>
    <submittedName>
        <fullName evidence="1">Uncharacterized protein</fullName>
    </submittedName>
</protein>
<gene>
    <name evidence="1" type="ORF">ACRE_059340</name>
</gene>
<accession>A0A086T1T9</accession>
<organism evidence="1 2">
    <name type="scientific">Hapsidospora chrysogenum (strain ATCC 11550 / CBS 779.69 / DSM 880 / IAM 14645 / JCM 23072 / IMI 49137)</name>
    <name type="common">Acremonium chrysogenum</name>
    <dbReference type="NCBI Taxonomy" id="857340"/>
    <lineage>
        <taxon>Eukaryota</taxon>
        <taxon>Fungi</taxon>
        <taxon>Dikarya</taxon>
        <taxon>Ascomycota</taxon>
        <taxon>Pezizomycotina</taxon>
        <taxon>Sordariomycetes</taxon>
        <taxon>Hypocreomycetidae</taxon>
        <taxon>Hypocreales</taxon>
        <taxon>Bionectriaceae</taxon>
        <taxon>Hapsidospora</taxon>
    </lineage>
</organism>
<name>A0A086T1T9_HAPC1</name>